<name>A0A9P6G1R3_9FUNG</name>
<gene>
    <name evidence="2" type="ORF">BGW38_000034</name>
</gene>
<dbReference type="Gene3D" id="3.80.10.10">
    <property type="entry name" value="Ribonuclease Inhibitor"/>
    <property type="match status" value="1"/>
</dbReference>
<evidence type="ECO:0000313" key="2">
    <source>
        <dbReference type="EMBL" id="KAF9585918.1"/>
    </source>
</evidence>
<dbReference type="InterPro" id="IPR032675">
    <property type="entry name" value="LRR_dom_sf"/>
</dbReference>
<dbReference type="Proteomes" id="UP000780801">
    <property type="component" value="Unassembled WGS sequence"/>
</dbReference>
<feature type="compositionally biased region" description="Basic and acidic residues" evidence="1">
    <location>
        <begin position="1"/>
        <end position="17"/>
    </location>
</feature>
<feature type="compositionally biased region" description="Polar residues" evidence="1">
    <location>
        <begin position="18"/>
        <end position="48"/>
    </location>
</feature>
<organism evidence="2 3">
    <name type="scientific">Lunasporangiospora selenospora</name>
    <dbReference type="NCBI Taxonomy" id="979761"/>
    <lineage>
        <taxon>Eukaryota</taxon>
        <taxon>Fungi</taxon>
        <taxon>Fungi incertae sedis</taxon>
        <taxon>Mucoromycota</taxon>
        <taxon>Mortierellomycotina</taxon>
        <taxon>Mortierellomycetes</taxon>
        <taxon>Mortierellales</taxon>
        <taxon>Mortierellaceae</taxon>
        <taxon>Lunasporangiospora</taxon>
    </lineage>
</organism>
<feature type="compositionally biased region" description="Basic and acidic residues" evidence="1">
    <location>
        <begin position="72"/>
        <end position="81"/>
    </location>
</feature>
<reference evidence="2" key="1">
    <citation type="journal article" date="2020" name="Fungal Divers.">
        <title>Resolving the Mortierellaceae phylogeny through synthesis of multi-gene phylogenetics and phylogenomics.</title>
        <authorList>
            <person name="Vandepol N."/>
            <person name="Liber J."/>
            <person name="Desiro A."/>
            <person name="Na H."/>
            <person name="Kennedy M."/>
            <person name="Barry K."/>
            <person name="Grigoriev I.V."/>
            <person name="Miller A.N."/>
            <person name="O'Donnell K."/>
            <person name="Stajich J.E."/>
            <person name="Bonito G."/>
        </authorList>
    </citation>
    <scope>NUCLEOTIDE SEQUENCE</scope>
    <source>
        <strain evidence="2">KOD1015</strain>
    </source>
</reference>
<protein>
    <submittedName>
        <fullName evidence="2">Uncharacterized protein</fullName>
    </submittedName>
</protein>
<dbReference type="SUPFAM" id="SSF52047">
    <property type="entry name" value="RNI-like"/>
    <property type="match status" value="1"/>
</dbReference>
<keyword evidence="3" id="KW-1185">Reference proteome</keyword>
<evidence type="ECO:0000313" key="3">
    <source>
        <dbReference type="Proteomes" id="UP000780801"/>
    </source>
</evidence>
<feature type="region of interest" description="Disordered" evidence="1">
    <location>
        <begin position="1"/>
        <end position="84"/>
    </location>
</feature>
<evidence type="ECO:0000256" key="1">
    <source>
        <dbReference type="SAM" id="MobiDB-lite"/>
    </source>
</evidence>
<dbReference type="AlphaFoldDB" id="A0A9P6G1R3"/>
<dbReference type="EMBL" id="JAABOA010000100">
    <property type="protein sequence ID" value="KAF9585918.1"/>
    <property type="molecule type" value="Genomic_DNA"/>
</dbReference>
<proteinExistence type="predicted"/>
<comment type="caution">
    <text evidence="2">The sequence shown here is derived from an EMBL/GenBank/DDBJ whole genome shotgun (WGS) entry which is preliminary data.</text>
</comment>
<sequence length="905" mass="103039">MTKLEHHSDIFECKTEATTRSPDFTNPPEQNSPIPNLQPNRQASSSISPWPFGATINARDRPESPLQFSHPTIERSSRVSKDPASLVTHRSFQMAIQFLHATMTSNQVESMAKLNELLEKQTLGNARFNFLQNRIETLLADAQRLPDSPSPRLFIILPVENDSQDRLDSQMPRLRLYFLCECGVHSENRDTTLQCSTLSNKFHLVAHEGYEIRNRRIFLDKFGAYVRLVLQVFKYGFSAASMEIPPLVLASLIGSDDCQSQAVRSKQANFGSLITKAITIVESCCNISLEEDEDQRAAYMGFRDTLSDTKLRHLPSFLVGFQKDEGLANLYRTVTKSGHVKWICQEHHSIGYSKVAWAQLLDKVQLHRGHFSERDGCIQIKLPSRESAAEIFKVMEKAQRVIELNLKLDWDVTFADLELLETRIRLCNISTLLLDGSKFHGPTSDFVYRNQRFDPLISMMTSGYLLTLELLNVKDLFKRVSRIKKEIGLSGLRYLSLENCDPPKGNQMDELFESLPKLEELLLSFEGMVASYVHTELFSTSAPSSNHVYHLSIIPKSNERNGEQLIPGLFTKNLAYLTLSGKLCSDQILAKVLFMNPHLEGITVNDVNKSVFDLCYRVTNLLRTLQHSLKSLVLCSGQYNDSLTVYYNQGMIEEANVSTEKYAPNGISFRHFPDTVDVKIEKGDIHLPILGKPSSWATLDQLEKETLNMVLNKLPSTLSLEIQCFDLQETESFKETLALALAHPKRLSGLDLSGKDIPSWLPHIQPLAENSDQFTRLRSLWFDYGEALCYDLEVTLIQWLLSMLSSKDSKRIRDKRMQFVLGGVQFSSSGWDMLLQQLDFYDLRVLSFDGVNMARRELEALKVALPDDFLLEVWLHNIQTATLEELEDFQNTFQQTLVRTGKPRN</sequence>
<accession>A0A9P6G1R3</accession>